<reference evidence="1 2" key="1">
    <citation type="journal article" date="2010" name="Stand. Genomic Sci.">
        <title>Complete genome sequence of Streptosporangium roseum type strain (NI 9100).</title>
        <authorList>
            <person name="Nolan M."/>
            <person name="Sikorski J."/>
            <person name="Jando M."/>
            <person name="Lucas S."/>
            <person name="Lapidus A."/>
            <person name="Glavina Del Rio T."/>
            <person name="Chen F."/>
            <person name="Tice H."/>
            <person name="Pitluck S."/>
            <person name="Cheng J.F."/>
            <person name="Chertkov O."/>
            <person name="Sims D."/>
            <person name="Meincke L."/>
            <person name="Brettin T."/>
            <person name="Han C."/>
            <person name="Detter J.C."/>
            <person name="Bruce D."/>
            <person name="Goodwin L."/>
            <person name="Land M."/>
            <person name="Hauser L."/>
            <person name="Chang Y.J."/>
            <person name="Jeffries C.D."/>
            <person name="Ivanova N."/>
            <person name="Mavromatis K."/>
            <person name="Mikhailova N."/>
            <person name="Chen A."/>
            <person name="Palaniappan K."/>
            <person name="Chain P."/>
            <person name="Rohde M."/>
            <person name="Goker M."/>
            <person name="Bristow J."/>
            <person name="Eisen J.A."/>
            <person name="Markowitz V."/>
            <person name="Hugenholtz P."/>
            <person name="Kyrpides N.C."/>
            <person name="Klenk H.P."/>
        </authorList>
    </citation>
    <scope>NUCLEOTIDE SEQUENCE [LARGE SCALE GENOMIC DNA]</scope>
    <source>
        <strain evidence="2">ATCC 12428 / DSM 43021 / JCM 3005 / NI 9100</strain>
    </source>
</reference>
<proteinExistence type="predicted"/>
<sequence length="44" mass="4799">MRRGAGNGRRPPGGPFPRRATRLGKAVFFELLARPQGGVAFLYV</sequence>
<gene>
    <name evidence="1" type="ordered locus">Sros_3165</name>
</gene>
<dbReference type="HOGENOM" id="CLU_3222790_0_0_11"/>
<protein>
    <submittedName>
        <fullName evidence="1">Uncharacterized protein</fullName>
    </submittedName>
</protein>
<dbReference type="STRING" id="479432.Sros_3165"/>
<organism evidence="1 2">
    <name type="scientific">Streptosporangium roseum (strain ATCC 12428 / DSM 43021 / JCM 3005 / KCTC 9067 / NCIMB 10171 / NRRL 2505 / NI 9100)</name>
    <dbReference type="NCBI Taxonomy" id="479432"/>
    <lineage>
        <taxon>Bacteria</taxon>
        <taxon>Bacillati</taxon>
        <taxon>Actinomycetota</taxon>
        <taxon>Actinomycetes</taxon>
        <taxon>Streptosporangiales</taxon>
        <taxon>Streptosporangiaceae</taxon>
        <taxon>Streptosporangium</taxon>
    </lineage>
</organism>
<name>D2BBP1_STRRD</name>
<evidence type="ECO:0000313" key="2">
    <source>
        <dbReference type="Proteomes" id="UP000002029"/>
    </source>
</evidence>
<dbReference type="KEGG" id="sro:Sros_3165"/>
<dbReference type="Proteomes" id="UP000002029">
    <property type="component" value="Chromosome"/>
</dbReference>
<dbReference type="RefSeq" id="WP_012889855.1">
    <property type="nucleotide sequence ID" value="NC_013595.1"/>
</dbReference>
<dbReference type="AlphaFoldDB" id="D2BBP1"/>
<accession>D2BBP1</accession>
<dbReference type="EMBL" id="CP001814">
    <property type="protein sequence ID" value="ACZ86110.1"/>
    <property type="molecule type" value="Genomic_DNA"/>
</dbReference>
<keyword evidence="2" id="KW-1185">Reference proteome</keyword>
<evidence type="ECO:0000313" key="1">
    <source>
        <dbReference type="EMBL" id="ACZ86110.1"/>
    </source>
</evidence>